<protein>
    <submittedName>
        <fullName evidence="1">Uncharacterized protein</fullName>
    </submittedName>
</protein>
<accession>I3S0C7</accession>
<name>I3S0C7_MEDTR</name>
<sequence>MFGVKKKLKKFFICLTFHLRSQSLILDYSHMGTRMSY</sequence>
<evidence type="ECO:0000313" key="1">
    <source>
        <dbReference type="EMBL" id="AFK33719.1"/>
    </source>
</evidence>
<dbReference type="EMBL" id="BT133924">
    <property type="protein sequence ID" value="AFK33719.1"/>
    <property type="molecule type" value="mRNA"/>
</dbReference>
<proteinExistence type="evidence at transcript level"/>
<reference evidence="1" key="1">
    <citation type="submission" date="2012-05" db="EMBL/GenBank/DDBJ databases">
        <authorList>
            <person name="Krishnakumar V."/>
            <person name="Cheung F."/>
            <person name="Xiao Y."/>
            <person name="Chan A."/>
            <person name="Moskal W.A."/>
            <person name="Town C.D."/>
        </authorList>
    </citation>
    <scope>NUCLEOTIDE SEQUENCE</scope>
</reference>
<organism evidence="1">
    <name type="scientific">Medicago truncatula</name>
    <name type="common">Barrel medic</name>
    <name type="synonym">Medicago tribuloides</name>
    <dbReference type="NCBI Taxonomy" id="3880"/>
    <lineage>
        <taxon>Eukaryota</taxon>
        <taxon>Viridiplantae</taxon>
        <taxon>Streptophyta</taxon>
        <taxon>Embryophyta</taxon>
        <taxon>Tracheophyta</taxon>
        <taxon>Spermatophyta</taxon>
        <taxon>Magnoliopsida</taxon>
        <taxon>eudicotyledons</taxon>
        <taxon>Gunneridae</taxon>
        <taxon>Pentapetalae</taxon>
        <taxon>rosids</taxon>
        <taxon>fabids</taxon>
        <taxon>Fabales</taxon>
        <taxon>Fabaceae</taxon>
        <taxon>Papilionoideae</taxon>
        <taxon>50 kb inversion clade</taxon>
        <taxon>NPAAA clade</taxon>
        <taxon>Hologalegina</taxon>
        <taxon>IRL clade</taxon>
        <taxon>Trifolieae</taxon>
        <taxon>Medicago</taxon>
    </lineage>
</organism>
<dbReference type="AlphaFoldDB" id="I3S0C7"/>